<gene>
    <name evidence="3" type="ORF">GCM10011499_29760</name>
</gene>
<protein>
    <submittedName>
        <fullName evidence="3">Uncharacterized protein</fullName>
    </submittedName>
</protein>
<keyword evidence="2" id="KW-1133">Transmembrane helix</keyword>
<dbReference type="Proteomes" id="UP000596977">
    <property type="component" value="Unassembled WGS sequence"/>
</dbReference>
<evidence type="ECO:0000313" key="4">
    <source>
        <dbReference type="Proteomes" id="UP000596977"/>
    </source>
</evidence>
<organism evidence="3 4">
    <name type="scientific">Pelagibacterium lentulum</name>
    <dbReference type="NCBI Taxonomy" id="2029865"/>
    <lineage>
        <taxon>Bacteria</taxon>
        <taxon>Pseudomonadati</taxon>
        <taxon>Pseudomonadota</taxon>
        <taxon>Alphaproteobacteria</taxon>
        <taxon>Hyphomicrobiales</taxon>
        <taxon>Devosiaceae</taxon>
        <taxon>Pelagibacterium</taxon>
    </lineage>
</organism>
<name>A0A916RIW3_9HYPH</name>
<feature type="transmembrane region" description="Helical" evidence="2">
    <location>
        <begin position="6"/>
        <end position="28"/>
    </location>
</feature>
<feature type="coiled-coil region" evidence="1">
    <location>
        <begin position="65"/>
        <end position="134"/>
    </location>
</feature>
<comment type="caution">
    <text evidence="3">The sequence shown here is derived from an EMBL/GenBank/DDBJ whole genome shotgun (WGS) entry which is preliminary data.</text>
</comment>
<keyword evidence="2" id="KW-0472">Membrane</keyword>
<accession>A0A916RIW3</accession>
<dbReference type="AlphaFoldDB" id="A0A916RIW3"/>
<dbReference type="EMBL" id="BMKB01000005">
    <property type="protein sequence ID" value="GGA57599.1"/>
    <property type="molecule type" value="Genomic_DNA"/>
</dbReference>
<keyword evidence="1" id="KW-0175">Coiled coil</keyword>
<evidence type="ECO:0000313" key="3">
    <source>
        <dbReference type="EMBL" id="GGA57599.1"/>
    </source>
</evidence>
<keyword evidence="2" id="KW-0812">Transmembrane</keyword>
<evidence type="ECO:0000256" key="2">
    <source>
        <dbReference type="SAM" id="Phobius"/>
    </source>
</evidence>
<dbReference type="OrthoDB" id="7826912at2"/>
<evidence type="ECO:0000256" key="1">
    <source>
        <dbReference type="SAM" id="Coils"/>
    </source>
</evidence>
<reference evidence="3 4" key="1">
    <citation type="journal article" date="2014" name="Int. J. Syst. Evol. Microbiol.">
        <title>Complete genome sequence of Corynebacterium casei LMG S-19264T (=DSM 44701T), isolated from a smear-ripened cheese.</title>
        <authorList>
            <consortium name="US DOE Joint Genome Institute (JGI-PGF)"/>
            <person name="Walter F."/>
            <person name="Albersmeier A."/>
            <person name="Kalinowski J."/>
            <person name="Ruckert C."/>
        </authorList>
    </citation>
    <scope>NUCLEOTIDE SEQUENCE [LARGE SCALE GENOMIC DNA]</scope>
    <source>
        <strain evidence="3 4">CGMCC 1.15896</strain>
    </source>
</reference>
<dbReference type="RefSeq" id="WP_127073687.1">
    <property type="nucleotide sequence ID" value="NZ_BMKB01000005.1"/>
</dbReference>
<proteinExistence type="predicted"/>
<keyword evidence="4" id="KW-1185">Reference proteome</keyword>
<sequence>MVVENIMFFALGFFGAGLIGMVVGTAVWNRAVRLTKRRIEAATPVTLNEFRADKDKLRAVHAVEIRKLEIRNDMLREKLSSLVSLIDANGAEMDALKAERDEQYDAIGALQVREQELVARIRDLERDSAALAARVRQSDEGYVLPIHSGEKPEPVSAEQLSGDYRADVEDLLTALSIERQRNAFLEEQARMLLARLEKRKKGSIKDEAIALLRDTLAANDDPQSGARVALHQAETRISSAESRLNALLADASGEPVNGTGAGSSARHLAEDLSSAERLDALKTQVLALEAEARDAENSQHHQALRTKLGQIAAGVSALVYQEDAAEEEDLSESLFDKVLKFSDGSFDPEELEHGPADTAGPVSDRLVALRDMHVR</sequence>